<dbReference type="Proteomes" id="UP000467840">
    <property type="component" value="Chromosome 15"/>
</dbReference>
<comment type="function">
    <text evidence="1">DNA-dependent RNA polymerase catalyzes the transcription of DNA into RNA using the four ribonucleoside triphosphates as substrates. Specific core component of RNA polymerase III which synthesizes small RNAs, such as 5S rRNA and tRNAs.</text>
</comment>
<dbReference type="PANTHER" id="PTHR12949">
    <property type="entry name" value="RNA POLYMERASE III DNA DIRECTED -RELATED"/>
    <property type="match status" value="1"/>
</dbReference>
<dbReference type="InterPro" id="IPR008806">
    <property type="entry name" value="RNA_pol_III_Rpc82_C"/>
</dbReference>
<feature type="region of interest" description="Disordered" evidence="2">
    <location>
        <begin position="219"/>
        <end position="250"/>
    </location>
</feature>
<protein>
    <recommendedName>
        <fullName evidence="1">DNA-directed RNA polymerase III subunit RPC3</fullName>
        <shortName evidence="1">RNA polymerase III subunit C3</shortName>
    </recommendedName>
</protein>
<dbReference type="InterPro" id="IPR013197">
    <property type="entry name" value="RNA_pol_III_RPC82-rel_HTH"/>
</dbReference>
<dbReference type="InterPro" id="IPR039748">
    <property type="entry name" value="RPC3"/>
</dbReference>
<evidence type="ECO:0000259" key="3">
    <source>
        <dbReference type="Pfam" id="PF05645"/>
    </source>
</evidence>
<evidence type="ECO:0000313" key="5">
    <source>
        <dbReference type="EMBL" id="KAF2315611.1"/>
    </source>
</evidence>
<evidence type="ECO:0000313" key="6">
    <source>
        <dbReference type="Proteomes" id="UP000467840"/>
    </source>
</evidence>
<dbReference type="Gene3D" id="1.10.10.10">
    <property type="entry name" value="Winged helix-like DNA-binding domain superfamily/Winged helix DNA-binding domain"/>
    <property type="match status" value="4"/>
</dbReference>
<dbReference type="AlphaFoldDB" id="A0A6A6MPD5"/>
<dbReference type="EMBL" id="JAAGAX010000005">
    <property type="protein sequence ID" value="KAF2315611.1"/>
    <property type="molecule type" value="Genomic_DNA"/>
</dbReference>
<comment type="similarity">
    <text evidence="1">Belongs to the eukaryotic RPC3/POLR3C RNA polymerase subunit family.</text>
</comment>
<dbReference type="FunFam" id="1.10.10.10:FF:000515">
    <property type="entry name" value="DNA-directed RNA polymerase III subunit rpc3"/>
    <property type="match status" value="1"/>
</dbReference>
<accession>A0A6A6MPD5</accession>
<dbReference type="Pfam" id="PF05645">
    <property type="entry name" value="RNA_pol_Rpc82"/>
    <property type="match status" value="1"/>
</dbReference>
<gene>
    <name evidence="5" type="ORF">GH714_040125</name>
</gene>
<evidence type="ECO:0000259" key="4">
    <source>
        <dbReference type="Pfam" id="PF08221"/>
    </source>
</evidence>
<dbReference type="Pfam" id="PF08221">
    <property type="entry name" value="HTH_9"/>
    <property type="match status" value="1"/>
</dbReference>
<evidence type="ECO:0000256" key="2">
    <source>
        <dbReference type="SAM" id="MobiDB-lite"/>
    </source>
</evidence>
<dbReference type="GO" id="GO:0003697">
    <property type="term" value="F:single-stranded DNA binding"/>
    <property type="evidence" value="ECO:0007669"/>
    <property type="project" value="UniProtKB-UniRule"/>
</dbReference>
<sequence length="578" mass="66017">MSKTSVIRITSSQEFNVKQKVCECLLRKGPLPLHTIVRYTELSQMQVKNSLLVLIQHNCVQAYRIDETGGSQSAPKQSTQYLALFDNILHRVRFSKFLAIISQEFDKLCVDIVEGLLQHGRLTLKQIVERANSSHKEGNSIGVDAVQENLHKLVMAHYVEHCPASEPFLASPTEEDAPARKRGAKSAKIVIESEAIEQRVLAAAVPMEARRFSLVMDSELNDDGEKDQNKSPDKHVGDKRKLDASEPDIDSEAAENQVVLWRANFEEFIRRLRHKDCIENVRARLDDGAAIVLSAMLEASKTEEKKVKTASSVPLSVNSIYEEVIKSEKGRNMTFDHVRAALVQLSSPPPFVTVADESYSIDFKHIIEAAQSEEVESIVLKRYGRDAYRIFRLLSKASRLLETDKVLSAFETFKLKRYFRYYIFEKKETIKILYKLWQDDYLLMEKLVVGTATFLLWKVNKLVLWEHVLDELFHAALNLSLRVAYELEQQKEYPSFQDLISAAQHHLEDFPLAQESSTMQHPQPFNWKCIGPLRKLTLSNSIVMQQCPNEETWGCGGHMPRPPEVFPRLVLQARSSNH</sequence>
<dbReference type="InterPro" id="IPR036388">
    <property type="entry name" value="WH-like_DNA-bd_sf"/>
</dbReference>
<keyword evidence="6" id="KW-1185">Reference proteome</keyword>
<keyword evidence="1" id="KW-0804">Transcription</keyword>
<feature type="domain" description="RNA polymerase III Rpc82 C -terminal" evidence="3">
    <location>
        <begin position="149"/>
        <end position="369"/>
    </location>
</feature>
<keyword evidence="1" id="KW-0240">DNA-directed RNA polymerase</keyword>
<comment type="subunit">
    <text evidence="1">Component of the RNA polymerase III (Pol III) complex consisting of 17 subunits.</text>
</comment>
<dbReference type="GO" id="GO:0006351">
    <property type="term" value="P:DNA-templated transcription"/>
    <property type="evidence" value="ECO:0007669"/>
    <property type="project" value="InterPro"/>
</dbReference>
<evidence type="ECO:0000256" key="1">
    <source>
        <dbReference type="RuleBase" id="RU367076"/>
    </source>
</evidence>
<feature type="compositionally biased region" description="Basic and acidic residues" evidence="2">
    <location>
        <begin position="226"/>
        <end position="244"/>
    </location>
</feature>
<organism evidence="5 6">
    <name type="scientific">Hevea brasiliensis</name>
    <name type="common">Para rubber tree</name>
    <name type="synonym">Siphonia brasiliensis</name>
    <dbReference type="NCBI Taxonomy" id="3981"/>
    <lineage>
        <taxon>Eukaryota</taxon>
        <taxon>Viridiplantae</taxon>
        <taxon>Streptophyta</taxon>
        <taxon>Embryophyta</taxon>
        <taxon>Tracheophyta</taxon>
        <taxon>Spermatophyta</taxon>
        <taxon>Magnoliopsida</taxon>
        <taxon>eudicotyledons</taxon>
        <taxon>Gunneridae</taxon>
        <taxon>Pentapetalae</taxon>
        <taxon>rosids</taxon>
        <taxon>fabids</taxon>
        <taxon>Malpighiales</taxon>
        <taxon>Euphorbiaceae</taxon>
        <taxon>Crotonoideae</taxon>
        <taxon>Micrandreae</taxon>
        <taxon>Hevea</taxon>
    </lineage>
</organism>
<feature type="domain" description="RNA polymerase III subunit RPC82-related helix-turn-helix" evidence="4">
    <location>
        <begin position="19"/>
        <end position="62"/>
    </location>
</feature>
<dbReference type="PANTHER" id="PTHR12949:SF0">
    <property type="entry name" value="DNA-DIRECTED RNA POLYMERASE III SUBUNIT RPC3"/>
    <property type="match status" value="1"/>
</dbReference>
<proteinExistence type="inferred from homology"/>
<keyword evidence="1" id="KW-0539">Nucleus</keyword>
<comment type="caution">
    <text evidence="5">The sequence shown here is derived from an EMBL/GenBank/DDBJ whole genome shotgun (WGS) entry which is preliminary data.</text>
</comment>
<name>A0A6A6MPD5_HEVBR</name>
<comment type="subcellular location">
    <subcellularLocation>
        <location evidence="1">Nucleus</location>
    </subcellularLocation>
</comment>
<dbReference type="GO" id="GO:0005666">
    <property type="term" value="C:RNA polymerase III complex"/>
    <property type="evidence" value="ECO:0007669"/>
    <property type="project" value="UniProtKB-UniRule"/>
</dbReference>
<reference evidence="5 6" key="1">
    <citation type="journal article" date="2020" name="Mol. Plant">
        <title>The Chromosome-Based Rubber Tree Genome Provides New Insights into Spurge Genome Evolution and Rubber Biosynthesis.</title>
        <authorList>
            <person name="Liu J."/>
            <person name="Shi C."/>
            <person name="Shi C.C."/>
            <person name="Li W."/>
            <person name="Zhang Q.J."/>
            <person name="Zhang Y."/>
            <person name="Li K."/>
            <person name="Lu H.F."/>
            <person name="Shi C."/>
            <person name="Zhu S.T."/>
            <person name="Xiao Z.Y."/>
            <person name="Nan H."/>
            <person name="Yue Y."/>
            <person name="Zhu X.G."/>
            <person name="Wu Y."/>
            <person name="Hong X.N."/>
            <person name="Fan G.Y."/>
            <person name="Tong Y."/>
            <person name="Zhang D."/>
            <person name="Mao C.L."/>
            <person name="Liu Y.L."/>
            <person name="Hao S.J."/>
            <person name="Liu W.Q."/>
            <person name="Lv M.Q."/>
            <person name="Zhang H.B."/>
            <person name="Liu Y."/>
            <person name="Hu-Tang G.R."/>
            <person name="Wang J.P."/>
            <person name="Wang J.H."/>
            <person name="Sun Y.H."/>
            <person name="Ni S.B."/>
            <person name="Chen W.B."/>
            <person name="Zhang X.C."/>
            <person name="Jiao Y.N."/>
            <person name="Eichler E.E."/>
            <person name="Li G.H."/>
            <person name="Liu X."/>
            <person name="Gao L.Z."/>
        </authorList>
    </citation>
    <scope>NUCLEOTIDE SEQUENCE [LARGE SCALE GENOMIC DNA]</scope>
    <source>
        <strain evidence="6">cv. GT1</strain>
        <tissue evidence="5">Leaf</tissue>
    </source>
</reference>